<dbReference type="EMBL" id="VMBF01000014">
    <property type="protein sequence ID" value="TSJ71235.1"/>
    <property type="molecule type" value="Genomic_DNA"/>
</dbReference>
<dbReference type="GO" id="GO:0015562">
    <property type="term" value="F:efflux transmembrane transporter activity"/>
    <property type="evidence" value="ECO:0007669"/>
    <property type="project" value="InterPro"/>
</dbReference>
<keyword evidence="6" id="KW-0472">Membrane</keyword>
<evidence type="ECO:0000256" key="6">
    <source>
        <dbReference type="ARBA" id="ARBA00023136"/>
    </source>
</evidence>
<keyword evidence="7" id="KW-0998">Cell outer membrane</keyword>
<protein>
    <submittedName>
        <fullName evidence="8">TolC family protein</fullName>
    </submittedName>
</protein>
<evidence type="ECO:0000313" key="9">
    <source>
        <dbReference type="EMBL" id="TSJ71235.1"/>
    </source>
</evidence>
<organism evidence="8 11">
    <name type="scientific">Algibacter amylolyticus</name>
    <dbReference type="NCBI Taxonomy" id="1608400"/>
    <lineage>
        <taxon>Bacteria</taxon>
        <taxon>Pseudomonadati</taxon>
        <taxon>Bacteroidota</taxon>
        <taxon>Flavobacteriia</taxon>
        <taxon>Flavobacteriales</taxon>
        <taxon>Flavobacteriaceae</taxon>
        <taxon>Algibacter</taxon>
    </lineage>
</organism>
<dbReference type="OrthoDB" id="9811587at2"/>
<evidence type="ECO:0000256" key="3">
    <source>
        <dbReference type="ARBA" id="ARBA00022448"/>
    </source>
</evidence>
<dbReference type="EMBL" id="VWRS01000014">
    <property type="protein sequence ID" value="KAA5820562.1"/>
    <property type="molecule type" value="Genomic_DNA"/>
</dbReference>
<keyword evidence="5" id="KW-0812">Transmembrane</keyword>
<reference evidence="9 10" key="2">
    <citation type="submission" date="2019-07" db="EMBL/GenBank/DDBJ databases">
        <title>Algibacter marinivivus sp. nov., isolated from the surface of a marine red alga.</title>
        <authorList>
            <person name="Zhong X."/>
            <person name="Xu W."/>
            <person name="Zhang Y."/>
            <person name="Zhang Q."/>
            <person name="Du Z."/>
        </authorList>
    </citation>
    <scope>NUCLEOTIDE SEQUENCE [LARGE SCALE GENOMIC DNA]</scope>
    <source>
        <strain evidence="9 10">RU-4-M-4</strain>
    </source>
</reference>
<dbReference type="SUPFAM" id="SSF56954">
    <property type="entry name" value="Outer membrane efflux proteins (OEP)"/>
    <property type="match status" value="1"/>
</dbReference>
<comment type="caution">
    <text evidence="8">The sequence shown here is derived from an EMBL/GenBank/DDBJ whole genome shotgun (WGS) entry which is preliminary data.</text>
</comment>
<dbReference type="GO" id="GO:1990281">
    <property type="term" value="C:efflux pump complex"/>
    <property type="evidence" value="ECO:0007669"/>
    <property type="project" value="TreeGrafter"/>
</dbReference>
<comment type="subcellular location">
    <subcellularLocation>
        <location evidence="1">Cell outer membrane</location>
    </subcellularLocation>
</comment>
<dbReference type="RefSeq" id="WP_144118206.1">
    <property type="nucleotide sequence ID" value="NZ_JACHGE010000013.1"/>
</dbReference>
<dbReference type="GO" id="GO:0009279">
    <property type="term" value="C:cell outer membrane"/>
    <property type="evidence" value="ECO:0007669"/>
    <property type="project" value="UniProtKB-SubCell"/>
</dbReference>
<gene>
    <name evidence="8" type="ORF">F2B50_17385</name>
    <name evidence="9" type="ORF">FPF71_17385</name>
</gene>
<keyword evidence="10" id="KW-1185">Reference proteome</keyword>
<keyword evidence="4" id="KW-1134">Transmembrane beta strand</keyword>
<evidence type="ECO:0000256" key="5">
    <source>
        <dbReference type="ARBA" id="ARBA00022692"/>
    </source>
</evidence>
<evidence type="ECO:0000256" key="4">
    <source>
        <dbReference type="ARBA" id="ARBA00022452"/>
    </source>
</evidence>
<dbReference type="InterPro" id="IPR003423">
    <property type="entry name" value="OMP_efflux"/>
</dbReference>
<evidence type="ECO:0000313" key="10">
    <source>
        <dbReference type="Proteomes" id="UP000315145"/>
    </source>
</evidence>
<proteinExistence type="inferred from homology"/>
<dbReference type="Gene3D" id="1.20.1600.10">
    <property type="entry name" value="Outer membrane efflux proteins (OEP)"/>
    <property type="match status" value="1"/>
</dbReference>
<evidence type="ECO:0000256" key="2">
    <source>
        <dbReference type="ARBA" id="ARBA00007613"/>
    </source>
</evidence>
<name>A0A5M7AT24_9FLAO</name>
<sequence length="440" mass="50240">MKYFLLLIISFLSIGVTHSQTNGELELTLEGCFILAIRNNLDLKQNDMEVEKQKLLSNRAKWHFLPDVGIGITQDYEFGFNIEPSTNTRVNEDFLSNDMYLSASMDVINFSNFSSFKRAKASVKKSAADAKIAKRDLLLTIAQFYLDVMFNDEYLKLLNNQLAESDKQINRLNDALSYGYIAKSELYDAIAEHAIDKKNVELGENSKKRALLNLLYLLNYNVDTDKVVFYDNLFEVDEKALKDKSYYIDKVLANNPIAKSADYAVDITKALIGEVRGRVLPKLSLKYQVESFYVRSLSEDNEDLFPFKTQYRDNKTNSIGATLSIPVFNGLKNSYDVQVAKLDHEKAVMAKQVVNNNLIFEVEKAYQDIGDAIVEYKSSNEVLLSSAESFRTSKLKYEEGKINAFNFAIAKRNLLKSELDVITAKYKWYFNSVKLDLITD</sequence>
<dbReference type="GO" id="GO:0015288">
    <property type="term" value="F:porin activity"/>
    <property type="evidence" value="ECO:0007669"/>
    <property type="project" value="TreeGrafter"/>
</dbReference>
<evidence type="ECO:0000313" key="8">
    <source>
        <dbReference type="EMBL" id="KAA5820562.1"/>
    </source>
</evidence>
<dbReference type="AlphaFoldDB" id="A0A5M7AT24"/>
<accession>A0A5M7AT24</accession>
<reference evidence="8 11" key="1">
    <citation type="journal article" date="2015" name="Int. J. Syst. Evol. Microbiol.">
        <title>Algibacter amylolyticus sp. nov., isolated from intertidal sediment.</title>
        <authorList>
            <person name="Zhang D.C."/>
            <person name="Wu J."/>
            <person name="Neuner K."/>
            <person name="Yao J."/>
            <person name="Margesin R."/>
        </authorList>
    </citation>
    <scope>NUCLEOTIDE SEQUENCE [LARGE SCALE GENOMIC DNA]</scope>
    <source>
        <strain evidence="8 11">RU-4-M-4</strain>
    </source>
</reference>
<dbReference type="Pfam" id="PF02321">
    <property type="entry name" value="OEP"/>
    <property type="match status" value="1"/>
</dbReference>
<dbReference type="InterPro" id="IPR051906">
    <property type="entry name" value="TolC-like"/>
</dbReference>
<comment type="similarity">
    <text evidence="2">Belongs to the outer membrane factor (OMF) (TC 1.B.17) family.</text>
</comment>
<evidence type="ECO:0000313" key="11">
    <source>
        <dbReference type="Proteomes" id="UP000322315"/>
    </source>
</evidence>
<evidence type="ECO:0000256" key="1">
    <source>
        <dbReference type="ARBA" id="ARBA00004442"/>
    </source>
</evidence>
<dbReference type="Proteomes" id="UP000322315">
    <property type="component" value="Unassembled WGS sequence"/>
</dbReference>
<reference evidence="8" key="3">
    <citation type="submission" date="2019-09" db="EMBL/GenBank/DDBJ databases">
        <authorList>
            <person name="Zhang D.-C."/>
        </authorList>
    </citation>
    <scope>NUCLEOTIDE SEQUENCE</scope>
    <source>
        <strain evidence="8">RU-4-M-4</strain>
    </source>
</reference>
<keyword evidence="3" id="KW-0813">Transport</keyword>
<dbReference type="PANTHER" id="PTHR30026">
    <property type="entry name" value="OUTER MEMBRANE PROTEIN TOLC"/>
    <property type="match status" value="1"/>
</dbReference>
<dbReference type="PANTHER" id="PTHR30026:SF20">
    <property type="entry name" value="OUTER MEMBRANE PROTEIN TOLC"/>
    <property type="match status" value="1"/>
</dbReference>
<dbReference type="Proteomes" id="UP000315145">
    <property type="component" value="Unassembled WGS sequence"/>
</dbReference>
<evidence type="ECO:0000256" key="7">
    <source>
        <dbReference type="ARBA" id="ARBA00023237"/>
    </source>
</evidence>